<dbReference type="InterPro" id="IPR024166">
    <property type="entry name" value="rRNA_assembly_KRR1"/>
</dbReference>
<sequence>MIKQELAKDPKLKSESWDRFLPKFKSKNLSKRYKPHKVRATKPYTPFPPAQPLSK</sequence>
<proteinExistence type="predicted"/>
<dbReference type="EMBL" id="CAJOBI010169226">
    <property type="protein sequence ID" value="CAF4882518.1"/>
    <property type="molecule type" value="Genomic_DNA"/>
</dbReference>
<evidence type="ECO:0000313" key="2">
    <source>
        <dbReference type="EMBL" id="CAF4882518.1"/>
    </source>
</evidence>
<dbReference type="PANTHER" id="PTHR12581">
    <property type="entry name" value="HIV-1 REV BINDING PROTEIN 2, 3"/>
    <property type="match status" value="1"/>
</dbReference>
<protein>
    <submittedName>
        <fullName evidence="3">Uncharacterized protein</fullName>
    </submittedName>
</protein>
<feature type="compositionally biased region" description="Pro residues" evidence="1">
    <location>
        <begin position="45"/>
        <end position="55"/>
    </location>
</feature>
<dbReference type="PANTHER" id="PTHR12581:SF0">
    <property type="entry name" value="KRR1 SMALL SUBUNIT PROCESSOME COMPONENT HOMOLOG"/>
    <property type="match status" value="1"/>
</dbReference>
<feature type="region of interest" description="Disordered" evidence="1">
    <location>
        <begin position="31"/>
        <end position="55"/>
    </location>
</feature>
<name>A0A8S3CQ80_9BILA</name>
<reference evidence="3" key="1">
    <citation type="submission" date="2021-02" db="EMBL/GenBank/DDBJ databases">
        <authorList>
            <person name="Nowell W R."/>
        </authorList>
    </citation>
    <scope>NUCLEOTIDE SEQUENCE</scope>
</reference>
<evidence type="ECO:0000256" key="1">
    <source>
        <dbReference type="SAM" id="MobiDB-lite"/>
    </source>
</evidence>
<dbReference type="GO" id="GO:0032040">
    <property type="term" value="C:small-subunit processome"/>
    <property type="evidence" value="ECO:0007669"/>
    <property type="project" value="TreeGrafter"/>
</dbReference>
<dbReference type="Proteomes" id="UP000676336">
    <property type="component" value="Unassembled WGS sequence"/>
</dbReference>
<feature type="non-terminal residue" evidence="3">
    <location>
        <position position="55"/>
    </location>
</feature>
<dbReference type="EMBL" id="CAJOBI010186633">
    <property type="protein sequence ID" value="CAF4946534.1"/>
    <property type="molecule type" value="Genomic_DNA"/>
</dbReference>
<accession>A0A8S3CQ80</accession>
<evidence type="ECO:0000313" key="4">
    <source>
        <dbReference type="Proteomes" id="UP000676336"/>
    </source>
</evidence>
<evidence type="ECO:0000313" key="3">
    <source>
        <dbReference type="EMBL" id="CAF4946534.1"/>
    </source>
</evidence>
<dbReference type="AlphaFoldDB" id="A0A8S3CQ80"/>
<feature type="compositionally biased region" description="Basic residues" evidence="1">
    <location>
        <begin position="31"/>
        <end position="40"/>
    </location>
</feature>
<gene>
    <name evidence="2" type="ORF">SMN809_LOCUS50882</name>
    <name evidence="3" type="ORF">SMN809_LOCUS53902</name>
</gene>
<comment type="caution">
    <text evidence="3">The sequence shown here is derived from an EMBL/GenBank/DDBJ whole genome shotgun (WGS) entry which is preliminary data.</text>
</comment>
<organism evidence="3 4">
    <name type="scientific">Rotaria magnacalcarata</name>
    <dbReference type="NCBI Taxonomy" id="392030"/>
    <lineage>
        <taxon>Eukaryota</taxon>
        <taxon>Metazoa</taxon>
        <taxon>Spiralia</taxon>
        <taxon>Gnathifera</taxon>
        <taxon>Rotifera</taxon>
        <taxon>Eurotatoria</taxon>
        <taxon>Bdelloidea</taxon>
        <taxon>Philodinida</taxon>
        <taxon>Philodinidae</taxon>
        <taxon>Rotaria</taxon>
    </lineage>
</organism>